<dbReference type="SUPFAM" id="SSF55205">
    <property type="entry name" value="EPT/RTPC-like"/>
    <property type="match status" value="1"/>
</dbReference>
<dbReference type="PANTHER" id="PTHR21090:SF5">
    <property type="entry name" value="PENTAFUNCTIONAL AROM POLYPEPTIDE"/>
    <property type="match status" value="1"/>
</dbReference>
<comment type="subunit">
    <text evidence="9">Monomer.</text>
</comment>
<evidence type="ECO:0000256" key="1">
    <source>
        <dbReference type="ARBA" id="ARBA00002174"/>
    </source>
</evidence>
<keyword evidence="4 9" id="KW-0963">Cytoplasm</keyword>
<evidence type="ECO:0000256" key="4">
    <source>
        <dbReference type="ARBA" id="ARBA00022490"/>
    </source>
</evidence>
<feature type="binding site" evidence="9">
    <location>
        <position position="170"/>
    </location>
    <ligand>
        <name>phosphoenolpyruvate</name>
        <dbReference type="ChEBI" id="CHEBI:58702"/>
    </ligand>
</feature>
<dbReference type="GO" id="GO:0008652">
    <property type="term" value="P:amino acid biosynthetic process"/>
    <property type="evidence" value="ECO:0007669"/>
    <property type="project" value="UniProtKB-KW"/>
</dbReference>
<organism evidence="11 12">
    <name type="scientific">Priestia megaterium</name>
    <name type="common">Bacillus megaterium</name>
    <dbReference type="NCBI Taxonomy" id="1404"/>
    <lineage>
        <taxon>Bacteria</taxon>
        <taxon>Bacillati</taxon>
        <taxon>Bacillota</taxon>
        <taxon>Bacilli</taxon>
        <taxon>Bacillales</taxon>
        <taxon>Bacillaceae</taxon>
        <taxon>Priestia</taxon>
    </lineage>
</organism>
<evidence type="ECO:0000259" key="10">
    <source>
        <dbReference type="Pfam" id="PF00275"/>
    </source>
</evidence>
<feature type="binding site" evidence="9">
    <location>
        <position position="123"/>
    </location>
    <ligand>
        <name>phosphoenolpyruvate</name>
        <dbReference type="ChEBI" id="CHEBI:58702"/>
    </ligand>
</feature>
<dbReference type="InterPro" id="IPR001986">
    <property type="entry name" value="Enolpyruvate_Tfrase_dom"/>
</dbReference>
<feature type="binding site" evidence="9">
    <location>
        <position position="24"/>
    </location>
    <ligand>
        <name>3-phosphoshikimate</name>
        <dbReference type="ChEBI" id="CHEBI:145989"/>
    </ligand>
</feature>
<dbReference type="PROSITE" id="PS00104">
    <property type="entry name" value="EPSP_SYNTHASE_1"/>
    <property type="match status" value="1"/>
</dbReference>
<feature type="binding site" evidence="9">
    <location>
        <position position="389"/>
    </location>
    <ligand>
        <name>phosphoenolpyruvate</name>
        <dbReference type="ChEBI" id="CHEBI:58702"/>
    </ligand>
</feature>
<dbReference type="CDD" id="cd01556">
    <property type="entry name" value="EPSP_synthase"/>
    <property type="match status" value="1"/>
</dbReference>
<comment type="caution">
    <text evidence="9">Lacks conserved residue(s) required for the propagation of feature annotation.</text>
</comment>
<evidence type="ECO:0000313" key="12">
    <source>
        <dbReference type="Proteomes" id="UP000501868"/>
    </source>
</evidence>
<comment type="function">
    <text evidence="1 9">Catalyzes the transfer of the enolpyruvyl moiety of phosphoenolpyruvate (PEP) to the 5-hydroxyl of shikimate-3-phosphate (S3P) to produce enolpyruvyl shikimate-3-phosphate and inorganic phosphate.</text>
</comment>
<feature type="binding site" evidence="9">
    <location>
        <position position="170"/>
    </location>
    <ligand>
        <name>3-phosphoshikimate</name>
        <dbReference type="ChEBI" id="CHEBI:145989"/>
    </ligand>
</feature>
<comment type="similarity">
    <text evidence="3 9">Belongs to the EPSP synthase family.</text>
</comment>
<feature type="binding site" evidence="9">
    <location>
        <position position="168"/>
    </location>
    <ligand>
        <name>3-phosphoshikimate</name>
        <dbReference type="ChEBI" id="CHEBI:145989"/>
    </ligand>
</feature>
<evidence type="ECO:0000313" key="11">
    <source>
        <dbReference type="EMBL" id="QIZ09716.1"/>
    </source>
</evidence>
<sequence>MTSLKLKTNINRLNGKITIPGDKSISHRSVMFGSIAYGETKVTNFLPGEDCLSTISCFRNLGVTIEESDNQLRIIGKGFEGLTEPTEVLDVGNSGTTIRLLMGILAGRPFFSSLVGDESIGKRPMTRVTNPLSEIGARIDGRKGGSFTPISIRGGGLKPVNYHLPVASAQVKSALILAGLQAEGQSIIIEPEETRDHTERMIKKFGGEIHKDNQNIMVKGGQKLTATSIHVPGDISSAAFFLVAGAVIPDSEIVLKNVGLNPTRTGIIEVMKKMGADLEIVQNEETSFEPFGDLIIKTSSLKGTVIEGDLIPKLIDEIPIIALLATQAEGTTIIKDAEELKVKETNRIDTVVNELKKLGAKIEATEDGMIIYGKSVLSGGTVSSHGDHRIGMMLAIAALLCENEAELVNPEAISVSYPNFFAHLNSLIK</sequence>
<keyword evidence="6 9" id="KW-0808">Transferase</keyword>
<protein>
    <recommendedName>
        <fullName evidence="9">3-phosphoshikimate 1-carboxyvinyltransferase</fullName>
        <ecNumber evidence="9">2.5.1.19</ecNumber>
    </recommendedName>
    <alternativeName>
        <fullName evidence="9">5-enolpyruvylshikimate-3-phosphate synthase</fullName>
        <shortName evidence="9">EPSP synthase</shortName>
        <shortName evidence="9">EPSPS</shortName>
    </alternativeName>
</protein>
<comment type="catalytic activity">
    <reaction evidence="8">
        <text>3-phosphoshikimate + phosphoenolpyruvate = 5-O-(1-carboxyvinyl)-3-phosphoshikimate + phosphate</text>
        <dbReference type="Rhea" id="RHEA:21256"/>
        <dbReference type="ChEBI" id="CHEBI:43474"/>
        <dbReference type="ChEBI" id="CHEBI:57701"/>
        <dbReference type="ChEBI" id="CHEBI:58702"/>
        <dbReference type="ChEBI" id="CHEBI:145989"/>
        <dbReference type="EC" id="2.5.1.19"/>
    </reaction>
    <physiologicalReaction direction="left-to-right" evidence="8">
        <dbReference type="Rhea" id="RHEA:21257"/>
    </physiologicalReaction>
</comment>
<feature type="binding site" evidence="9">
    <location>
        <position position="95"/>
    </location>
    <ligand>
        <name>phosphoenolpyruvate</name>
        <dbReference type="ChEBI" id="CHEBI:58702"/>
    </ligand>
</feature>
<dbReference type="Gene3D" id="3.65.10.10">
    <property type="entry name" value="Enolpyruvate transferase domain"/>
    <property type="match status" value="2"/>
</dbReference>
<dbReference type="PANTHER" id="PTHR21090">
    <property type="entry name" value="AROM/DEHYDROQUINATE SYNTHASE"/>
    <property type="match status" value="1"/>
</dbReference>
<feature type="binding site" evidence="9">
    <location>
        <position position="316"/>
    </location>
    <ligand>
        <name>3-phosphoshikimate</name>
        <dbReference type="ChEBI" id="CHEBI:145989"/>
    </ligand>
</feature>
<proteinExistence type="inferred from homology"/>
<feature type="binding site" evidence="9">
    <location>
        <position position="23"/>
    </location>
    <ligand>
        <name>3-phosphoshikimate</name>
        <dbReference type="ChEBI" id="CHEBI:145989"/>
    </ligand>
</feature>
<reference evidence="11 12" key="1">
    <citation type="submission" date="2020-04" db="EMBL/GenBank/DDBJ databases">
        <title>Genome-Wide Identification of 5-Methylcytosine Sites in Bacterial Genomes By High-Throughput Sequencing of MspJI Restriction Fragments.</title>
        <authorList>
            <person name="Wu V."/>
        </authorList>
    </citation>
    <scope>NUCLEOTIDE SEQUENCE [LARGE SCALE GENOMIC DNA]</scope>
    <source>
        <strain evidence="11 12">S2</strain>
    </source>
</reference>
<feature type="binding site" evidence="9">
    <location>
        <position position="28"/>
    </location>
    <ligand>
        <name>3-phosphoshikimate</name>
        <dbReference type="ChEBI" id="CHEBI:145989"/>
    </ligand>
</feature>
<feature type="binding site" evidence="9">
    <location>
        <position position="23"/>
    </location>
    <ligand>
        <name>phosphoenolpyruvate</name>
        <dbReference type="ChEBI" id="CHEBI:58702"/>
    </ligand>
</feature>
<reference evidence="11 12" key="2">
    <citation type="submission" date="2020-04" db="EMBL/GenBank/DDBJ databases">
        <authorList>
            <person name="Fomenkov A."/>
            <person name="Anton B.P."/>
            <person name="Roberts R.J."/>
        </authorList>
    </citation>
    <scope>NUCLEOTIDE SEQUENCE [LARGE SCALE GENOMIC DNA]</scope>
    <source>
        <strain evidence="11 12">S2</strain>
    </source>
</reference>
<evidence type="ECO:0000256" key="3">
    <source>
        <dbReference type="ARBA" id="ARBA00009948"/>
    </source>
</evidence>
<evidence type="ECO:0000256" key="2">
    <source>
        <dbReference type="ARBA" id="ARBA00004811"/>
    </source>
</evidence>
<evidence type="ECO:0000256" key="9">
    <source>
        <dbReference type="HAMAP-Rule" id="MF_00210"/>
    </source>
</evidence>
<keyword evidence="5 9" id="KW-0028">Amino-acid biosynthesis</keyword>
<dbReference type="PIRSF" id="PIRSF000505">
    <property type="entry name" value="EPSPS"/>
    <property type="match status" value="1"/>
</dbReference>
<evidence type="ECO:0000256" key="6">
    <source>
        <dbReference type="ARBA" id="ARBA00022679"/>
    </source>
</evidence>
<dbReference type="FunFam" id="3.65.10.10:FF:000006">
    <property type="entry name" value="3-phosphoshikimate 1-carboxyvinyltransferase"/>
    <property type="match status" value="1"/>
</dbReference>
<comment type="subcellular location">
    <subcellularLocation>
        <location evidence="9">Cytoplasm</location>
    </subcellularLocation>
</comment>
<dbReference type="HAMAP" id="MF_00210">
    <property type="entry name" value="EPSP_synth"/>
    <property type="match status" value="1"/>
</dbReference>
<dbReference type="PROSITE" id="PS00885">
    <property type="entry name" value="EPSP_SYNTHASE_2"/>
    <property type="match status" value="1"/>
</dbReference>
<dbReference type="Pfam" id="PF00275">
    <property type="entry name" value="EPSP_synthase"/>
    <property type="match status" value="1"/>
</dbReference>
<dbReference type="GO" id="GO:0005737">
    <property type="term" value="C:cytoplasm"/>
    <property type="evidence" value="ECO:0007669"/>
    <property type="project" value="UniProtKB-SubCell"/>
</dbReference>
<dbReference type="InterPro" id="IPR023193">
    <property type="entry name" value="EPSP_synthase_CS"/>
</dbReference>
<feature type="active site" description="Proton acceptor" evidence="9">
    <location>
        <position position="316"/>
    </location>
</feature>
<feature type="binding site" evidence="9">
    <location>
        <position position="343"/>
    </location>
    <ligand>
        <name>3-phosphoshikimate</name>
        <dbReference type="ChEBI" id="CHEBI:145989"/>
    </ligand>
</feature>
<dbReference type="EMBL" id="CP051128">
    <property type="protein sequence ID" value="QIZ09716.1"/>
    <property type="molecule type" value="Genomic_DNA"/>
</dbReference>
<feature type="binding site" evidence="9">
    <location>
        <position position="347"/>
    </location>
    <ligand>
        <name>phosphoenolpyruvate</name>
        <dbReference type="ChEBI" id="CHEBI:58702"/>
    </ligand>
</feature>
<dbReference type="GO" id="GO:0003866">
    <property type="term" value="F:3-phosphoshikimate 1-carboxyvinyltransferase activity"/>
    <property type="evidence" value="ECO:0007669"/>
    <property type="project" value="UniProtKB-UniRule"/>
</dbReference>
<dbReference type="GO" id="GO:0009423">
    <property type="term" value="P:chorismate biosynthetic process"/>
    <property type="evidence" value="ECO:0007669"/>
    <property type="project" value="UniProtKB-UniRule"/>
</dbReference>
<keyword evidence="7 9" id="KW-0057">Aromatic amino acid biosynthesis</keyword>
<dbReference type="Proteomes" id="UP000501868">
    <property type="component" value="Chromosome"/>
</dbReference>
<accession>A0A6H1P823</accession>
<feature type="domain" description="Enolpyruvate transferase" evidence="10">
    <location>
        <begin position="9"/>
        <end position="424"/>
    </location>
</feature>
<dbReference type="UniPathway" id="UPA00053">
    <property type="reaction ID" value="UER00089"/>
</dbReference>
<dbReference type="InterPro" id="IPR036968">
    <property type="entry name" value="Enolpyruvate_Tfrase_sf"/>
</dbReference>
<dbReference type="NCBIfam" id="TIGR01356">
    <property type="entry name" value="aroA"/>
    <property type="match status" value="1"/>
</dbReference>
<dbReference type="InterPro" id="IPR006264">
    <property type="entry name" value="EPSP_synthase"/>
</dbReference>
<dbReference type="InterPro" id="IPR013792">
    <property type="entry name" value="RNA3'P_cycl/enolpyr_Trfase_a/b"/>
</dbReference>
<dbReference type="GO" id="GO:0009073">
    <property type="term" value="P:aromatic amino acid family biosynthetic process"/>
    <property type="evidence" value="ECO:0007669"/>
    <property type="project" value="UniProtKB-KW"/>
</dbReference>
<comment type="pathway">
    <text evidence="2 9">Metabolic intermediate biosynthesis; chorismate biosynthesis; chorismate from D-erythrose 4-phosphate and phosphoenolpyruvate: step 6/7.</text>
</comment>
<evidence type="ECO:0000256" key="7">
    <source>
        <dbReference type="ARBA" id="ARBA00023141"/>
    </source>
</evidence>
<evidence type="ECO:0000256" key="5">
    <source>
        <dbReference type="ARBA" id="ARBA00022605"/>
    </source>
</evidence>
<name>A0A6H1P823_PRIMG</name>
<dbReference type="AlphaFoldDB" id="A0A6H1P823"/>
<dbReference type="EC" id="2.5.1.19" evidence="9"/>
<evidence type="ECO:0000256" key="8">
    <source>
        <dbReference type="ARBA" id="ARBA00044633"/>
    </source>
</evidence>
<dbReference type="FunFam" id="3.65.10.10:FF:000005">
    <property type="entry name" value="3-phosphoshikimate 1-carboxyvinyltransferase"/>
    <property type="match status" value="1"/>
</dbReference>
<gene>
    <name evidence="9 11" type="primary">aroA</name>
    <name evidence="11" type="ORF">HFZ78_26030</name>
</gene>